<dbReference type="AlphaFoldDB" id="A0A6C0JSJ5"/>
<feature type="compositionally biased region" description="Acidic residues" evidence="5">
    <location>
        <begin position="803"/>
        <end position="836"/>
    </location>
</feature>
<evidence type="ECO:0000259" key="7">
    <source>
        <dbReference type="Pfam" id="PF17846"/>
    </source>
</evidence>
<evidence type="ECO:0000313" key="8">
    <source>
        <dbReference type="EMBL" id="QHU08735.1"/>
    </source>
</evidence>
<feature type="domain" description="Xrn1 N-terminal" evidence="6">
    <location>
        <begin position="114"/>
        <end position="206"/>
    </location>
</feature>
<evidence type="ECO:0008006" key="9">
    <source>
        <dbReference type="Google" id="ProtNLM"/>
    </source>
</evidence>
<dbReference type="InterPro" id="IPR027073">
    <property type="entry name" value="5_3_exoribonuclease"/>
</dbReference>
<keyword evidence="3" id="KW-0269">Exonuclease</keyword>
<evidence type="ECO:0000256" key="1">
    <source>
        <dbReference type="ARBA" id="ARBA00022722"/>
    </source>
</evidence>
<feature type="domain" description="Xrn1 helical" evidence="7">
    <location>
        <begin position="460"/>
        <end position="549"/>
    </location>
</feature>
<feature type="compositionally biased region" description="Acidic residues" evidence="5">
    <location>
        <begin position="747"/>
        <end position="790"/>
    </location>
</feature>
<sequence length="836" mass="94670">MGVSNLYSVYAKNSKVKSPPKNVGSLFIDLNAIIHDIAAIVTGGKVKKVTAKQAHRGAAPEKDREIIDAVLAKIAELKDKFKPTDVFYIAVDGLPPMAKIIHQTAGRAKGTGSRNGFDTVAISPGTDFMFKLNNKIADNVRNRVYSSGDCKVYFSSHTQPGEGEHKISKYMNSVPSTGPIIIVSPDADMYFISLISKSENIYVYKENTKTIKVGSGRSAYYENVVEEVCISIEDLKSKIHHNRYADMTLLGTLLGNDFIPPCTSMMDTKETIERIERAIEISDQIVQIYEGEDGEREFTVDPYNFYIALTVVVGKGSPEMREFKEELEETIEDVNSQIGKVERKAARKGKEPDTKELKSELKRLKRQVKKIGKFLDEPKEGEMMRIARRNLDPKAVPFRGLKKLPEDLLEEKISDAEANKFYSRWYGGELLNLNDSILQLVDNIIDIKDKTFSITPDQLSVMVHQYVLGMYWTLRYYITAGDVDELWYYGYARGVFGGDILDAMYKFMNFDHRVGLPNKGTEMSILHQLCFIIPEASESIMPSELREQVFGEKSYLRYYKKIKLREESDGRDKSNKYMDKSYTYKHKPVPPPLEIVHAIVSSLPDYVIKRYLPTGVVKPSAKAASRVNLDNAVVKIPKRKGIIKRKKVIGKEELIDKNFVPINKEARISNVSMTKKGAKRLQVNDKLKYIRKEEKKAEALEHRVKSRKGKSEPVVEESESDSEEVKPTKTLKRKTTKTKKSKPVVEESSEESDEPDEPDVVEIELSEESDEPDEPEVVEIELSEDSDEPEEVKPTKKSKPVVEESDESDEPVIEESSEESDLLNLDALEEETDSSE</sequence>
<dbReference type="Pfam" id="PF03159">
    <property type="entry name" value="XRN_N"/>
    <property type="match status" value="2"/>
</dbReference>
<keyword evidence="2" id="KW-0378">Hydrolase</keyword>
<dbReference type="GO" id="GO:0004534">
    <property type="term" value="F:5'-3' RNA exonuclease activity"/>
    <property type="evidence" value="ECO:0007669"/>
    <property type="project" value="TreeGrafter"/>
</dbReference>
<dbReference type="GO" id="GO:0003723">
    <property type="term" value="F:RNA binding"/>
    <property type="evidence" value="ECO:0007669"/>
    <property type="project" value="TreeGrafter"/>
</dbReference>
<accession>A0A6C0JSJ5</accession>
<feature type="compositionally biased region" description="Basic residues" evidence="5">
    <location>
        <begin position="729"/>
        <end position="742"/>
    </location>
</feature>
<evidence type="ECO:0000256" key="3">
    <source>
        <dbReference type="ARBA" id="ARBA00022839"/>
    </source>
</evidence>
<dbReference type="EMBL" id="MN740698">
    <property type="protein sequence ID" value="QHU08735.1"/>
    <property type="molecule type" value="Genomic_DNA"/>
</dbReference>
<evidence type="ECO:0000259" key="6">
    <source>
        <dbReference type="Pfam" id="PF03159"/>
    </source>
</evidence>
<organism evidence="8">
    <name type="scientific">viral metagenome</name>
    <dbReference type="NCBI Taxonomy" id="1070528"/>
    <lineage>
        <taxon>unclassified sequences</taxon>
        <taxon>metagenomes</taxon>
        <taxon>organismal metagenomes</taxon>
    </lineage>
</organism>
<proteinExistence type="inferred from homology"/>
<protein>
    <recommendedName>
        <fullName evidence="9">Xrn1 N-terminal domain-containing protein</fullName>
    </recommendedName>
</protein>
<dbReference type="PANTHER" id="PTHR12341:SF7">
    <property type="entry name" value="5'-3' EXORIBONUCLEASE 1"/>
    <property type="match status" value="1"/>
</dbReference>
<dbReference type="InterPro" id="IPR041412">
    <property type="entry name" value="Xrn1_helical"/>
</dbReference>
<reference evidence="8" key="1">
    <citation type="journal article" date="2020" name="Nature">
        <title>Giant virus diversity and host interactions through global metagenomics.</title>
        <authorList>
            <person name="Schulz F."/>
            <person name="Roux S."/>
            <person name="Paez-Espino D."/>
            <person name="Jungbluth S."/>
            <person name="Walsh D.A."/>
            <person name="Denef V.J."/>
            <person name="McMahon K.D."/>
            <person name="Konstantinidis K.T."/>
            <person name="Eloe-Fadrosh E.A."/>
            <person name="Kyrpides N.C."/>
            <person name="Woyke T."/>
        </authorList>
    </citation>
    <scope>NUCLEOTIDE SEQUENCE</scope>
    <source>
        <strain evidence="8">GVMAG-S-1063924-116</strain>
    </source>
</reference>
<feature type="region of interest" description="Disordered" evidence="5">
    <location>
        <begin position="698"/>
        <end position="836"/>
    </location>
</feature>
<comment type="similarity">
    <text evidence="4">Belongs to the 5'-3' exonuclease family.</text>
</comment>
<dbReference type="GO" id="GO:0000956">
    <property type="term" value="P:nuclear-transcribed mRNA catabolic process"/>
    <property type="evidence" value="ECO:0007669"/>
    <property type="project" value="TreeGrafter"/>
</dbReference>
<dbReference type="Pfam" id="PF17846">
    <property type="entry name" value="XRN_M"/>
    <property type="match status" value="1"/>
</dbReference>
<dbReference type="InterPro" id="IPR004859">
    <property type="entry name" value="Xrn1_N"/>
</dbReference>
<dbReference type="GO" id="GO:0005634">
    <property type="term" value="C:nucleus"/>
    <property type="evidence" value="ECO:0007669"/>
    <property type="project" value="TreeGrafter"/>
</dbReference>
<dbReference type="Gene3D" id="3.40.50.12390">
    <property type="match status" value="1"/>
</dbReference>
<evidence type="ECO:0000256" key="4">
    <source>
        <dbReference type="ARBA" id="ARBA00038299"/>
    </source>
</evidence>
<evidence type="ECO:0000256" key="5">
    <source>
        <dbReference type="SAM" id="MobiDB-lite"/>
    </source>
</evidence>
<evidence type="ECO:0000256" key="2">
    <source>
        <dbReference type="ARBA" id="ARBA00022801"/>
    </source>
</evidence>
<name>A0A6C0JSJ5_9ZZZZ</name>
<keyword evidence="1" id="KW-0540">Nuclease</keyword>
<feature type="compositionally biased region" description="Basic and acidic residues" evidence="5">
    <location>
        <begin position="698"/>
        <end position="713"/>
    </location>
</feature>
<dbReference type="PANTHER" id="PTHR12341">
    <property type="entry name" value="5'-&gt;3' EXORIBONUCLEASE"/>
    <property type="match status" value="1"/>
</dbReference>
<feature type="domain" description="Xrn1 N-terminal" evidence="6">
    <location>
        <begin position="15"/>
        <end position="109"/>
    </location>
</feature>